<keyword evidence="3" id="KW-1185">Reference proteome</keyword>
<comment type="caution">
    <text evidence="2">The sequence shown here is derived from an EMBL/GenBank/DDBJ whole genome shotgun (WGS) entry which is preliminary data.</text>
</comment>
<dbReference type="RefSeq" id="WP_187018344.1">
    <property type="nucleotide sequence ID" value="NZ_JACRUK010000019.1"/>
</dbReference>
<evidence type="ECO:0000313" key="3">
    <source>
        <dbReference type="Proteomes" id="UP000641454"/>
    </source>
</evidence>
<evidence type="ECO:0000313" key="2">
    <source>
        <dbReference type="EMBL" id="MBC5844668.1"/>
    </source>
</evidence>
<reference evidence="2 3" key="1">
    <citation type="submission" date="2020-08" db="EMBL/GenBank/DDBJ databases">
        <title>Description of novel Flavobacterium F-392 isolate.</title>
        <authorList>
            <person name="Saticioglu I.B."/>
            <person name="Duman M."/>
            <person name="Altun S."/>
        </authorList>
    </citation>
    <scope>NUCLEOTIDE SEQUENCE [LARGE SCALE GENOMIC DNA]</scope>
    <source>
        <strain evidence="2 3">F-392</strain>
    </source>
</reference>
<dbReference type="Proteomes" id="UP000641454">
    <property type="component" value="Unassembled WGS sequence"/>
</dbReference>
<dbReference type="Gene3D" id="3.10.450.50">
    <property type="match status" value="1"/>
</dbReference>
<protein>
    <recommendedName>
        <fullName evidence="1">YchJ-like middle NTF2-like domain-containing protein</fullName>
    </recommendedName>
</protein>
<dbReference type="PANTHER" id="PTHR33747:SF1">
    <property type="entry name" value="ADENYLATE CYCLASE-ASSOCIATED CAP C-TERMINAL DOMAIN-CONTAINING PROTEIN"/>
    <property type="match status" value="1"/>
</dbReference>
<dbReference type="PANTHER" id="PTHR33747">
    <property type="entry name" value="UPF0225 PROTEIN SCO1677"/>
    <property type="match status" value="1"/>
</dbReference>
<gene>
    <name evidence="2" type="ORF">H8R25_09485</name>
</gene>
<dbReference type="SUPFAM" id="SSF54427">
    <property type="entry name" value="NTF2-like"/>
    <property type="match status" value="1"/>
</dbReference>
<name>A0A923MYK0_9FLAO</name>
<proteinExistence type="predicted"/>
<dbReference type="AlphaFoldDB" id="A0A923MYK0"/>
<evidence type="ECO:0000259" key="1">
    <source>
        <dbReference type="Pfam" id="PF17775"/>
    </source>
</evidence>
<accession>A0A923MYK0</accession>
<feature type="domain" description="YchJ-like middle NTF2-like" evidence="1">
    <location>
        <begin position="28"/>
        <end position="121"/>
    </location>
</feature>
<dbReference type="Pfam" id="PF17775">
    <property type="entry name" value="YchJ_M-like"/>
    <property type="match status" value="1"/>
</dbReference>
<organism evidence="2 3">
    <name type="scientific">Flavobacterium muglaense</name>
    <dbReference type="NCBI Taxonomy" id="2764716"/>
    <lineage>
        <taxon>Bacteria</taxon>
        <taxon>Pseudomonadati</taxon>
        <taxon>Bacteroidota</taxon>
        <taxon>Flavobacteriia</taxon>
        <taxon>Flavobacteriales</taxon>
        <taxon>Flavobacteriaceae</taxon>
        <taxon>Flavobacterium</taxon>
    </lineage>
</organism>
<dbReference type="InterPro" id="IPR048469">
    <property type="entry name" value="YchJ-like_M"/>
</dbReference>
<dbReference type="InterPro" id="IPR032710">
    <property type="entry name" value="NTF2-like_dom_sf"/>
</dbReference>
<dbReference type="EMBL" id="JACRUL010000019">
    <property type="protein sequence ID" value="MBC5844668.1"/>
    <property type="molecule type" value="Genomic_DNA"/>
</dbReference>
<sequence>MIKCYCGSPQSFDNCCEPYIKGIKNPETAELLMRSRYTAYACAAADYLVETTHRSTREFHTKASILEWAQSNQWVKLEVLNATEFTVEFKAFYLDTAMKMNMHHEFSTFIKENGKWFYVDGSFPE</sequence>